<evidence type="ECO:0000313" key="2">
    <source>
        <dbReference type="EMBL" id="MBW4707428.1"/>
    </source>
</evidence>
<comment type="caution">
    <text evidence="2">The sequence shown here is derived from an EMBL/GenBank/DDBJ whole genome shotgun (WGS) entry which is preliminary data.</text>
</comment>
<keyword evidence="1" id="KW-0812">Transmembrane</keyword>
<dbReference type="GO" id="GO:0015627">
    <property type="term" value="C:type II protein secretion system complex"/>
    <property type="evidence" value="ECO:0007669"/>
    <property type="project" value="InterPro"/>
</dbReference>
<proteinExistence type="predicted"/>
<gene>
    <name evidence="2" type="ORF">KX928_06480</name>
</gene>
<reference evidence="2" key="1">
    <citation type="submission" date="2021-07" db="EMBL/GenBank/DDBJ databases">
        <title>Roseobacter insulae sp. nov., isolated from a tidal flat.</title>
        <authorList>
            <person name="Park S."/>
            <person name="Yoon J.-H."/>
        </authorList>
    </citation>
    <scope>NUCLEOTIDE SEQUENCE</scope>
    <source>
        <strain evidence="2">YSTF-M11</strain>
    </source>
</reference>
<keyword evidence="3" id="KW-1185">Reference proteome</keyword>
<dbReference type="Pfam" id="PF04612">
    <property type="entry name" value="T2SSM"/>
    <property type="match status" value="1"/>
</dbReference>
<accession>A0A9X1K1F3</accession>
<dbReference type="GO" id="GO:0015628">
    <property type="term" value="P:protein secretion by the type II secretion system"/>
    <property type="evidence" value="ECO:0007669"/>
    <property type="project" value="InterPro"/>
</dbReference>
<protein>
    <submittedName>
        <fullName evidence="2">Type II secretion system protein M</fullName>
    </submittedName>
</protein>
<evidence type="ECO:0000256" key="1">
    <source>
        <dbReference type="SAM" id="Phobius"/>
    </source>
</evidence>
<keyword evidence="1" id="KW-1133">Transmembrane helix</keyword>
<name>A0A9X1K1F3_9RHOB</name>
<dbReference type="EMBL" id="JAHXDN010000002">
    <property type="protein sequence ID" value="MBW4707428.1"/>
    <property type="molecule type" value="Genomic_DNA"/>
</dbReference>
<sequence length="146" mass="15732">MTRTLTKREKQLLSCSVVALLGWAVLSLAILPLREEKDDSLTRIRKANAIADLLASESVADIPEPAQQPLSSVLTRRADTAGIGIRRLEPVGEAITVTLDDAPYASVIGWMATLTEEDGLRIASVDMARRTAPGTVAARLTLEPTR</sequence>
<organism evidence="2 3">
    <name type="scientific">Roseobacter insulae</name>
    <dbReference type="NCBI Taxonomy" id="2859783"/>
    <lineage>
        <taxon>Bacteria</taxon>
        <taxon>Pseudomonadati</taxon>
        <taxon>Pseudomonadota</taxon>
        <taxon>Alphaproteobacteria</taxon>
        <taxon>Rhodobacterales</taxon>
        <taxon>Roseobacteraceae</taxon>
        <taxon>Roseobacter</taxon>
    </lineage>
</organism>
<dbReference type="Proteomes" id="UP001138661">
    <property type="component" value="Unassembled WGS sequence"/>
</dbReference>
<dbReference type="InterPro" id="IPR007690">
    <property type="entry name" value="T2SS_GspM"/>
</dbReference>
<dbReference type="RefSeq" id="WP_219500295.1">
    <property type="nucleotide sequence ID" value="NZ_JAHXDN010000002.1"/>
</dbReference>
<evidence type="ECO:0000313" key="3">
    <source>
        <dbReference type="Proteomes" id="UP001138661"/>
    </source>
</evidence>
<feature type="transmembrane region" description="Helical" evidence="1">
    <location>
        <begin position="12"/>
        <end position="33"/>
    </location>
</feature>
<keyword evidence="1" id="KW-0472">Membrane</keyword>
<dbReference type="AlphaFoldDB" id="A0A9X1K1F3"/>